<dbReference type="Proteomes" id="UP001463665">
    <property type="component" value="Chromosome"/>
</dbReference>
<dbReference type="AlphaFoldDB" id="A0AAU6WP37"/>
<name>A0AAU6WP37_9FLAO</name>
<organism evidence="1 2">
    <name type="scientific">Chryseobacterium endophyticum</name>
    <dbReference type="NCBI Taxonomy" id="1854762"/>
    <lineage>
        <taxon>Bacteria</taxon>
        <taxon>Pseudomonadati</taxon>
        <taxon>Bacteroidota</taxon>
        <taxon>Flavobacteriia</taxon>
        <taxon>Flavobacteriales</taxon>
        <taxon>Weeksellaceae</taxon>
        <taxon>Chryseobacterium group</taxon>
        <taxon>Chryseobacterium</taxon>
    </lineage>
</organism>
<accession>A0AAU6WP37</accession>
<evidence type="ECO:0008006" key="3">
    <source>
        <dbReference type="Google" id="ProtNLM"/>
    </source>
</evidence>
<sequence length="143" mass="17856">MRGDDEYGHATIIVPEILRERVRSTWFETDFCRYINNETYYDKNRNITKETWCHKSGRMVDDYEYTYDYLNRLITERSRNDYSEDTSHYFYEKDSRTRKFRESIFKWKSEPEKGYYQFRGGKVFANNKIQYLYKNRQHFYPNQ</sequence>
<protein>
    <recommendedName>
        <fullName evidence="3">RHS repeat-associated core domain-containing protein</fullName>
    </recommendedName>
</protein>
<evidence type="ECO:0000313" key="1">
    <source>
        <dbReference type="EMBL" id="XAO74541.1"/>
    </source>
</evidence>
<keyword evidence="2" id="KW-1185">Reference proteome</keyword>
<dbReference type="EMBL" id="CP154834">
    <property type="protein sequence ID" value="XAO74541.1"/>
    <property type="molecule type" value="Genomic_DNA"/>
</dbReference>
<proteinExistence type="predicted"/>
<gene>
    <name evidence="1" type="ORF">AAFP95_00115</name>
</gene>
<reference evidence="1 2" key="1">
    <citation type="submission" date="2024-04" db="EMBL/GenBank/DDBJ databases">
        <title>Genome sequencing and assembly of rice foliar adapted Chryseobacterium endophyticum OsEnb-ALM-A6.</title>
        <authorList>
            <person name="Kumar S."/>
            <person name="Javed M."/>
            <person name="Chouhan V."/>
            <person name="Charishma K."/>
            <person name="Patel A."/>
            <person name="Kumar M."/>
            <person name="Sahu K.P."/>
            <person name="Kumar A."/>
        </authorList>
    </citation>
    <scope>NUCLEOTIDE SEQUENCE [LARGE SCALE GENOMIC DNA]</scope>
    <source>
        <strain evidence="1 2">OsEnb-ALM-A6</strain>
    </source>
</reference>
<dbReference type="RefSeq" id="WP_345766620.1">
    <property type="nucleotide sequence ID" value="NZ_CP154834.1"/>
</dbReference>
<evidence type="ECO:0000313" key="2">
    <source>
        <dbReference type="Proteomes" id="UP001463665"/>
    </source>
</evidence>